<sequence length="159" mass="18495">MEKNKFTTFKRRLKARLAHRHNLLFFLLFTLILSCKEEVKNKYIWKTLTVTVTAYNSVPSQTQENPIITAWGDSLQSGMKSIAVSRNLIALGLKHNTPVKIEGFDSVFLVKDKMNRRWRDRIDIYMGTNVKKAKQWGRQKLSIQYGVLKDSLDFTIDAK</sequence>
<protein>
    <recommendedName>
        <fullName evidence="2">3D domain-containing protein</fullName>
    </recommendedName>
</protein>
<reference evidence="1" key="1">
    <citation type="submission" date="2018-06" db="EMBL/GenBank/DDBJ databases">
        <authorList>
            <person name="Zhirakovskaya E."/>
        </authorList>
    </citation>
    <scope>NUCLEOTIDE SEQUENCE</scope>
</reference>
<accession>A0A3B0TGG1</accession>
<proteinExistence type="predicted"/>
<organism evidence="1">
    <name type="scientific">hydrothermal vent metagenome</name>
    <dbReference type="NCBI Taxonomy" id="652676"/>
    <lineage>
        <taxon>unclassified sequences</taxon>
        <taxon>metagenomes</taxon>
        <taxon>ecological metagenomes</taxon>
    </lineage>
</organism>
<name>A0A3B0TGG1_9ZZZZ</name>
<dbReference type="AlphaFoldDB" id="A0A3B0TGG1"/>
<evidence type="ECO:0000313" key="1">
    <source>
        <dbReference type="EMBL" id="VAW11239.1"/>
    </source>
</evidence>
<dbReference type="PROSITE" id="PS51257">
    <property type="entry name" value="PROKAR_LIPOPROTEIN"/>
    <property type="match status" value="1"/>
</dbReference>
<dbReference type="CDD" id="cd22784">
    <property type="entry name" value="DPBB_MltA_YuiC-like"/>
    <property type="match status" value="1"/>
</dbReference>
<evidence type="ECO:0008006" key="2">
    <source>
        <dbReference type="Google" id="ProtNLM"/>
    </source>
</evidence>
<dbReference type="EMBL" id="UOEL01000056">
    <property type="protein sequence ID" value="VAW11239.1"/>
    <property type="molecule type" value="Genomic_DNA"/>
</dbReference>
<gene>
    <name evidence="1" type="ORF">MNBD_BACTEROID03-1400</name>
</gene>